<feature type="region of interest" description="Disordered" evidence="1">
    <location>
        <begin position="1"/>
        <end position="26"/>
    </location>
</feature>
<reference evidence="2" key="1">
    <citation type="submission" date="2021-07" db="EMBL/GenBank/DDBJ databases">
        <title>Communication and adaptive evolution of viruses within giant pandas and their associated organisms in a local ecological environment.</title>
        <authorList>
            <person name="Zhao M."/>
            <person name="Liu S."/>
            <person name="Zhang W."/>
        </authorList>
    </citation>
    <scope>NUCLEOTIDE SEQUENCE</scope>
    <source>
        <strain evidence="2">Mos092PicorV01-10</strain>
    </source>
</reference>
<organism evidence="2">
    <name type="scientific">Sichuan mosquito picorna-like virus</name>
    <dbReference type="NCBI Taxonomy" id="2863998"/>
    <lineage>
        <taxon>Viruses</taxon>
        <taxon>Riboviria</taxon>
        <taxon>Orthornavirae</taxon>
        <taxon>Pisuviricota</taxon>
        <taxon>Pisoniviricetes</taxon>
        <taxon>Picornavirales</taxon>
    </lineage>
</organism>
<dbReference type="EMBL" id="MZ556273">
    <property type="protein sequence ID" value="UBJ26276.1"/>
    <property type="molecule type" value="Genomic_RNA"/>
</dbReference>
<evidence type="ECO:0000313" key="2">
    <source>
        <dbReference type="EMBL" id="UBJ26276.1"/>
    </source>
</evidence>
<feature type="compositionally biased region" description="Polar residues" evidence="1">
    <location>
        <begin position="1"/>
        <end position="12"/>
    </location>
</feature>
<name>A0A8K1M504_9VIRU</name>
<sequence>MAQTYTKTSSGRSCYEDQDNSKGQSHKVENNIFTSSILLYRPSNLYIMTTRSNNTTNNPTEIVGIDTIPPKLEELSEADLKNFTYTGINVNIKLPLVKDTDEALFAINTDGFIPGITMRQDSFKGLVPNMFPVQVFENALQSVEVTYEPIALPILHYMYSYRFLKGKPRLGLRMSSNVGQTGNIIISQASGIQRYFYNKTEEFRGLRFLNADATSSTFAPAGLTIWDVSINRNVGITPISRENMPALDIMMKMKKVIDHFSAVSQQSNELGILTSQFLEEWLLFTPQNSLPNTNGGELEIGLYMDWSEVQFDCPGIPIQPISSKFWECQILNISKSFNFKVIQDINLSTANGWKTALSWKPGQATKDIEKENSTKKING</sequence>
<accession>A0A8K1M504</accession>
<evidence type="ECO:0000256" key="1">
    <source>
        <dbReference type="SAM" id="MobiDB-lite"/>
    </source>
</evidence>
<proteinExistence type="predicted"/>
<protein>
    <submittedName>
        <fullName evidence="2">Uncharacterized protein</fullName>
    </submittedName>
</protein>